<accession>A0AAV4K207</accession>
<evidence type="ECO:0000313" key="3">
    <source>
        <dbReference type="EMBL" id="GGP28375.1"/>
    </source>
</evidence>
<evidence type="ECO:0000313" key="4">
    <source>
        <dbReference type="Proteomes" id="UP000630135"/>
    </source>
</evidence>
<gene>
    <name evidence="3" type="ORF">GCM10008021_00260</name>
    <name evidence="2" type="ORF">GCM10010914_02330</name>
</gene>
<reference evidence="2" key="2">
    <citation type="journal article" date="2014" name="Int. J. Syst. Evol. Microbiol.">
        <title>Complete genome sequence of Corynebacterium casei LMG S-19264T (=DSM 44701T), isolated from a smear-ripened cheese.</title>
        <authorList>
            <consortium name="US DOE Joint Genome Institute (JGI-PGF)"/>
            <person name="Walter F."/>
            <person name="Albersmeier A."/>
            <person name="Kalinowski J."/>
            <person name="Ruckert C."/>
        </authorList>
    </citation>
    <scope>NUCLEOTIDE SEQUENCE</scope>
    <source>
        <strain evidence="2">CGMCC 1.8885</strain>
    </source>
</reference>
<sequence>MVMNNLPVNEGSTDRTIRAILGGAALTAALTGKGAGRLLALGLGAMLLATATTGHCPAYTVAGVDTREK</sequence>
<keyword evidence="4" id="KW-1185">Reference proteome</keyword>
<dbReference type="Pfam" id="PF11127">
    <property type="entry name" value="YgaP-like_TM"/>
    <property type="match status" value="1"/>
</dbReference>
<evidence type="ECO:0000313" key="2">
    <source>
        <dbReference type="EMBL" id="GGI71804.1"/>
    </source>
</evidence>
<proteinExistence type="predicted"/>
<reference evidence="2" key="4">
    <citation type="submission" date="2023-08" db="EMBL/GenBank/DDBJ databases">
        <authorList>
            <person name="Sun Q."/>
            <person name="Zhou Y."/>
        </authorList>
    </citation>
    <scope>NUCLEOTIDE SEQUENCE</scope>
    <source>
        <strain evidence="3">CGMCC 1.8884</strain>
        <strain evidence="2">CGMCC 1.8885</strain>
    </source>
</reference>
<name>A0AAV4K207_9DEIO</name>
<comment type="caution">
    <text evidence="2">The sequence shown here is derived from an EMBL/GenBank/DDBJ whole genome shotgun (WGS) entry which is preliminary data.</text>
</comment>
<dbReference type="EMBL" id="BMLZ01000001">
    <property type="protein sequence ID" value="GGP28375.1"/>
    <property type="molecule type" value="Genomic_DNA"/>
</dbReference>
<reference evidence="4" key="3">
    <citation type="journal article" date="2019" name="Int. J. Syst. Evol. Microbiol.">
        <title>The Global Catalogue of Microorganisms (GCM) 10K type strain sequencing project: providing services to taxonomists for standard genome sequencing and annotation.</title>
        <authorList>
            <consortium name="The Broad Institute Genomics Platform"/>
            <consortium name="The Broad Institute Genome Sequencing Center for Infectious Disease"/>
            <person name="Wu L."/>
            <person name="Ma J."/>
        </authorList>
    </citation>
    <scope>NUCLEOTIDE SEQUENCE [LARGE SCALE GENOMIC DNA]</scope>
    <source>
        <strain evidence="4">CGMCC 1.8884</strain>
    </source>
</reference>
<protein>
    <recommendedName>
        <fullName evidence="1">Inner membrane protein YgaP-like transmembrane domain-containing protein</fullName>
    </recommendedName>
</protein>
<evidence type="ECO:0000259" key="1">
    <source>
        <dbReference type="Pfam" id="PF11127"/>
    </source>
</evidence>
<dbReference type="AlphaFoldDB" id="A0AAV4K207"/>
<reference evidence="3" key="1">
    <citation type="journal article" date="2014" name="Int. J. Syst. Evol. Microbiol.">
        <title>Complete genome of a new Firmicutes species belonging to the dominant human colonic microbiota ('Ruminococcus bicirculans') reveals two chromosomes and a selective capacity to utilize plant glucans.</title>
        <authorList>
            <consortium name="NISC Comparative Sequencing Program"/>
            <person name="Wegmann U."/>
            <person name="Louis P."/>
            <person name="Goesmann A."/>
            <person name="Henrissat B."/>
            <person name="Duncan S.H."/>
            <person name="Flint H.J."/>
        </authorList>
    </citation>
    <scope>NUCLEOTIDE SEQUENCE</scope>
    <source>
        <strain evidence="3">CGMCC 1.8884</strain>
    </source>
</reference>
<dbReference type="InterPro" id="IPR021309">
    <property type="entry name" value="YgaP-like_TM"/>
</dbReference>
<feature type="domain" description="Inner membrane protein YgaP-like transmembrane" evidence="1">
    <location>
        <begin position="8"/>
        <end position="68"/>
    </location>
</feature>
<dbReference type="Proteomes" id="UP000630135">
    <property type="component" value="Unassembled WGS sequence"/>
</dbReference>
<dbReference type="Proteomes" id="UP000652720">
    <property type="component" value="Unassembled WGS sequence"/>
</dbReference>
<evidence type="ECO:0000313" key="5">
    <source>
        <dbReference type="Proteomes" id="UP000652720"/>
    </source>
</evidence>
<dbReference type="EMBL" id="BMMA01000001">
    <property type="protein sequence ID" value="GGI71804.1"/>
    <property type="molecule type" value="Genomic_DNA"/>
</dbReference>
<organism evidence="2 5">
    <name type="scientific">Deinococcus wulumuqiensis</name>
    <dbReference type="NCBI Taxonomy" id="980427"/>
    <lineage>
        <taxon>Bacteria</taxon>
        <taxon>Thermotogati</taxon>
        <taxon>Deinococcota</taxon>
        <taxon>Deinococci</taxon>
        <taxon>Deinococcales</taxon>
        <taxon>Deinococcaceae</taxon>
        <taxon>Deinococcus</taxon>
    </lineage>
</organism>